<organism evidence="1 2">
    <name type="scientific">Neolentinus lepideus HHB14362 ss-1</name>
    <dbReference type="NCBI Taxonomy" id="1314782"/>
    <lineage>
        <taxon>Eukaryota</taxon>
        <taxon>Fungi</taxon>
        <taxon>Dikarya</taxon>
        <taxon>Basidiomycota</taxon>
        <taxon>Agaricomycotina</taxon>
        <taxon>Agaricomycetes</taxon>
        <taxon>Gloeophyllales</taxon>
        <taxon>Gloeophyllaceae</taxon>
        <taxon>Neolentinus</taxon>
    </lineage>
</organism>
<sequence>MPTKTSFAQCSAPESSRPKIIVMTLVHQISDHHQHSIIPLPSLGHRRPSIHCASQHPLDFCCHHLAEYAVPVDFLGFQESGTPSNSGHSLRQ</sequence>
<gene>
    <name evidence="1" type="ORF">NEOLEDRAFT_1143656</name>
</gene>
<name>A0A165ME72_9AGAM</name>
<reference evidence="1 2" key="1">
    <citation type="journal article" date="2016" name="Mol. Biol. Evol.">
        <title>Comparative Genomics of Early-Diverging Mushroom-Forming Fungi Provides Insights into the Origins of Lignocellulose Decay Capabilities.</title>
        <authorList>
            <person name="Nagy L.G."/>
            <person name="Riley R."/>
            <person name="Tritt A."/>
            <person name="Adam C."/>
            <person name="Daum C."/>
            <person name="Floudas D."/>
            <person name="Sun H."/>
            <person name="Yadav J.S."/>
            <person name="Pangilinan J."/>
            <person name="Larsson K.H."/>
            <person name="Matsuura K."/>
            <person name="Barry K."/>
            <person name="Labutti K."/>
            <person name="Kuo R."/>
            <person name="Ohm R.A."/>
            <person name="Bhattacharya S.S."/>
            <person name="Shirouzu T."/>
            <person name="Yoshinaga Y."/>
            <person name="Martin F.M."/>
            <person name="Grigoriev I.V."/>
            <person name="Hibbett D.S."/>
        </authorList>
    </citation>
    <scope>NUCLEOTIDE SEQUENCE [LARGE SCALE GENOMIC DNA]</scope>
    <source>
        <strain evidence="1 2">HHB14362 ss-1</strain>
    </source>
</reference>
<evidence type="ECO:0000313" key="2">
    <source>
        <dbReference type="Proteomes" id="UP000076761"/>
    </source>
</evidence>
<proteinExistence type="predicted"/>
<dbReference type="AlphaFoldDB" id="A0A165ME72"/>
<keyword evidence="2" id="KW-1185">Reference proteome</keyword>
<dbReference type="InParanoid" id="A0A165ME72"/>
<protein>
    <submittedName>
        <fullName evidence="1">Uncharacterized protein</fullName>
    </submittedName>
</protein>
<dbReference type="Proteomes" id="UP000076761">
    <property type="component" value="Unassembled WGS sequence"/>
</dbReference>
<dbReference type="EMBL" id="KV425696">
    <property type="protein sequence ID" value="KZT18223.1"/>
    <property type="molecule type" value="Genomic_DNA"/>
</dbReference>
<evidence type="ECO:0000313" key="1">
    <source>
        <dbReference type="EMBL" id="KZT18223.1"/>
    </source>
</evidence>
<accession>A0A165ME72</accession>